<keyword evidence="1" id="KW-0732">Signal</keyword>
<evidence type="ECO:0000256" key="1">
    <source>
        <dbReference type="SAM" id="SignalP"/>
    </source>
</evidence>
<organism evidence="2 3">
    <name type="scientific">Nonomuraea insulae</name>
    <dbReference type="NCBI Taxonomy" id="1616787"/>
    <lineage>
        <taxon>Bacteria</taxon>
        <taxon>Bacillati</taxon>
        <taxon>Actinomycetota</taxon>
        <taxon>Actinomycetes</taxon>
        <taxon>Streptosporangiales</taxon>
        <taxon>Streptosporangiaceae</taxon>
        <taxon>Nonomuraea</taxon>
    </lineage>
</organism>
<evidence type="ECO:0000313" key="2">
    <source>
        <dbReference type="EMBL" id="MFC5828588.1"/>
    </source>
</evidence>
<sequence length="174" mass="18735">MNTPLRGLLAAGAATAVMLTSGVAAEAATAYPKYEAPKTFGTTFQSDPGHDFTKHISSRHNGILRGWITYVRSGVAEYEPIKWKKGTKTEGNFVGPREGDVTAYASPVAKDVTFLSAYGCKSDMSGLTVSHSTGLGAKRCSRDVLIKRHNRARIPALITVHKGKIVKVQEIFTP</sequence>
<accession>A0ABW1CWA1</accession>
<proteinExistence type="predicted"/>
<gene>
    <name evidence="2" type="ORF">ACFPZ3_32370</name>
</gene>
<dbReference type="RefSeq" id="WP_379518090.1">
    <property type="nucleotide sequence ID" value="NZ_JBHSPA010000038.1"/>
</dbReference>
<dbReference type="EMBL" id="JBHSPA010000038">
    <property type="protein sequence ID" value="MFC5828588.1"/>
    <property type="molecule type" value="Genomic_DNA"/>
</dbReference>
<feature type="signal peptide" evidence="1">
    <location>
        <begin position="1"/>
        <end position="27"/>
    </location>
</feature>
<name>A0ABW1CWA1_9ACTN</name>
<evidence type="ECO:0000313" key="3">
    <source>
        <dbReference type="Proteomes" id="UP001596058"/>
    </source>
</evidence>
<comment type="caution">
    <text evidence="2">The sequence shown here is derived from an EMBL/GenBank/DDBJ whole genome shotgun (WGS) entry which is preliminary data.</text>
</comment>
<dbReference type="Proteomes" id="UP001596058">
    <property type="component" value="Unassembled WGS sequence"/>
</dbReference>
<feature type="chain" id="PRO_5047461458" evidence="1">
    <location>
        <begin position="28"/>
        <end position="174"/>
    </location>
</feature>
<keyword evidence="3" id="KW-1185">Reference proteome</keyword>
<reference evidence="3" key="1">
    <citation type="journal article" date="2019" name="Int. J. Syst. Evol. Microbiol.">
        <title>The Global Catalogue of Microorganisms (GCM) 10K type strain sequencing project: providing services to taxonomists for standard genome sequencing and annotation.</title>
        <authorList>
            <consortium name="The Broad Institute Genomics Platform"/>
            <consortium name="The Broad Institute Genome Sequencing Center for Infectious Disease"/>
            <person name="Wu L."/>
            <person name="Ma J."/>
        </authorList>
    </citation>
    <scope>NUCLEOTIDE SEQUENCE [LARGE SCALE GENOMIC DNA]</scope>
    <source>
        <strain evidence="3">CCUG 53903</strain>
    </source>
</reference>
<protein>
    <submittedName>
        <fullName evidence="2">Uncharacterized protein</fullName>
    </submittedName>
</protein>